<dbReference type="Gene3D" id="3.40.120.10">
    <property type="entry name" value="Alpha-D-Glucose-1,6-Bisphosphate, subunit A, domain 3"/>
    <property type="match status" value="1"/>
</dbReference>
<sequence>MRGVMLGSSIAHERRHLAALPTRDAPLPALVVLILTRKEGFVATLATLPRRFTHSYRIKGTPAAFVYKAISEPSWLLQILGLATDMQVDIDLTESIRIQLADGNTVHFRASINAPELRYGAETNTQHQAIILANRLWELRIDVR</sequence>
<evidence type="ECO:0000313" key="1">
    <source>
        <dbReference type="EMBL" id="AAV52290.1"/>
    </source>
</evidence>
<reference evidence="1" key="2">
    <citation type="submission" date="2003-10" db="EMBL/GenBank/DDBJ databases">
        <authorList>
            <person name="Zhang Y.L."/>
            <person name="Yu H.B."/>
            <person name="Lau Y.L."/>
            <person name="Leung K.Y."/>
        </authorList>
    </citation>
    <scope>NUCLEOTIDE SEQUENCE</scope>
    <source>
        <strain evidence="1">PPD134/91</strain>
    </source>
</reference>
<protein>
    <submittedName>
        <fullName evidence="1">Putative phosphomannomutase</fullName>
    </submittedName>
</protein>
<proteinExistence type="predicted"/>
<dbReference type="SUPFAM" id="SSF55957">
    <property type="entry name" value="Phosphoglucomutase, C-terminal domain"/>
    <property type="match status" value="1"/>
</dbReference>
<dbReference type="AlphaFoldDB" id="Q5W5Y7"/>
<accession>Q5W5Y7</accession>
<name>Q5W5Y7_AERHY</name>
<reference evidence="1" key="1">
    <citation type="journal article" date="2000" name="Microbiology">
        <title>Molecular analysis of genetic differences between virulent and avirulent strains of Aeromonas hydrophila isolated from diseased fish.</title>
        <authorList>
            <person name="Zhang Y.L."/>
            <person name="Ong C.T."/>
            <person name="Leung K.Y."/>
        </authorList>
    </citation>
    <scope>NUCLEOTIDE SEQUENCE</scope>
    <source>
        <strain evidence="1">PPD134/91</strain>
    </source>
</reference>
<organism evidence="1">
    <name type="scientific">Aeromonas hydrophila</name>
    <dbReference type="NCBI Taxonomy" id="644"/>
    <lineage>
        <taxon>Bacteria</taxon>
        <taxon>Pseudomonadati</taxon>
        <taxon>Pseudomonadota</taxon>
        <taxon>Gammaproteobacteria</taxon>
        <taxon>Aeromonadales</taxon>
        <taxon>Aeromonadaceae</taxon>
        <taxon>Aeromonas</taxon>
    </lineage>
</organism>
<dbReference type="GO" id="GO:0016868">
    <property type="term" value="F:intramolecular phosphotransferase activity"/>
    <property type="evidence" value="ECO:0007669"/>
    <property type="project" value="InterPro"/>
</dbReference>
<dbReference type="EMBL" id="AF146601">
    <property type="protein sequence ID" value="AAV52290.1"/>
    <property type="molecule type" value="Genomic_DNA"/>
</dbReference>
<dbReference type="Gene3D" id="3.30.310.50">
    <property type="entry name" value="Alpha-D-phosphohexomutase, C-terminal domain"/>
    <property type="match status" value="1"/>
</dbReference>
<dbReference type="InterPro" id="IPR036900">
    <property type="entry name" value="A-D-PHexomutase_C_sf"/>
</dbReference>